<proteinExistence type="inferred from homology"/>
<dbReference type="AlphaFoldDB" id="C6BDB0"/>
<comment type="similarity">
    <text evidence="7">Belongs to the glycosyltransferase 87 family.</text>
</comment>
<keyword evidence="6 8" id="KW-0472">Membrane</keyword>
<evidence type="ECO:0000313" key="9">
    <source>
        <dbReference type="EMBL" id="ACS61845.1"/>
    </source>
</evidence>
<evidence type="ECO:0000256" key="3">
    <source>
        <dbReference type="ARBA" id="ARBA00022679"/>
    </source>
</evidence>
<dbReference type="STRING" id="428406.Rpic12D_0540"/>
<dbReference type="Pfam" id="PF09594">
    <property type="entry name" value="GT87"/>
    <property type="match status" value="1"/>
</dbReference>
<feature type="transmembrane region" description="Helical" evidence="8">
    <location>
        <begin position="199"/>
        <end position="224"/>
    </location>
</feature>
<evidence type="ECO:0000256" key="4">
    <source>
        <dbReference type="ARBA" id="ARBA00022692"/>
    </source>
</evidence>
<reference evidence="9" key="1">
    <citation type="submission" date="2009-06" db="EMBL/GenBank/DDBJ databases">
        <title>Complete sequence chromosome 1 of Ralstonia pickettii 12D.</title>
        <authorList>
            <consortium name="US DOE Joint Genome Institute"/>
            <person name="Lucas S."/>
            <person name="Copeland A."/>
            <person name="Lapidus A."/>
            <person name="Glavina del Rio T."/>
            <person name="Dalin E."/>
            <person name="Tice H."/>
            <person name="Bruce D."/>
            <person name="Goodwin L."/>
            <person name="Pitluck S."/>
            <person name="Sims D."/>
            <person name="Meincke L."/>
            <person name="Brettin T."/>
            <person name="Detter J.C."/>
            <person name="Han C."/>
            <person name="Larimer F."/>
            <person name="Land M."/>
            <person name="Hauser L."/>
            <person name="Kyrpides N."/>
            <person name="Ovchinnikova G."/>
            <person name="Marsh T."/>
            <person name="Richardson P."/>
        </authorList>
    </citation>
    <scope>NUCLEOTIDE SEQUENCE [LARGE SCALE GENOMIC DNA]</scope>
    <source>
        <strain evidence="9">12D</strain>
    </source>
</reference>
<dbReference type="InterPro" id="IPR018584">
    <property type="entry name" value="GT87"/>
</dbReference>
<evidence type="ECO:0000256" key="6">
    <source>
        <dbReference type="ARBA" id="ARBA00023136"/>
    </source>
</evidence>
<protein>
    <recommendedName>
        <fullName evidence="10">DUF2029 domain-containing protein</fullName>
    </recommendedName>
</protein>
<organism evidence="9">
    <name type="scientific">Ralstonia pickettii (strain 12D)</name>
    <dbReference type="NCBI Taxonomy" id="428406"/>
    <lineage>
        <taxon>Bacteria</taxon>
        <taxon>Pseudomonadati</taxon>
        <taxon>Pseudomonadota</taxon>
        <taxon>Betaproteobacteria</taxon>
        <taxon>Burkholderiales</taxon>
        <taxon>Burkholderiaceae</taxon>
        <taxon>Ralstonia</taxon>
    </lineage>
</organism>
<evidence type="ECO:0000256" key="7">
    <source>
        <dbReference type="ARBA" id="ARBA00024033"/>
    </source>
</evidence>
<evidence type="ECO:0008006" key="10">
    <source>
        <dbReference type="Google" id="ProtNLM"/>
    </source>
</evidence>
<evidence type="ECO:0000256" key="1">
    <source>
        <dbReference type="ARBA" id="ARBA00004651"/>
    </source>
</evidence>
<keyword evidence="5 8" id="KW-1133">Transmembrane helix</keyword>
<feature type="transmembrane region" description="Helical" evidence="8">
    <location>
        <begin position="162"/>
        <end position="193"/>
    </location>
</feature>
<feature type="transmembrane region" description="Helical" evidence="8">
    <location>
        <begin position="106"/>
        <end position="125"/>
    </location>
</feature>
<sequence length="438" mass="47565">MHQGKIMRHQHPSQAIKPQRHWINADTVRMGSTAMLLLILALFSIGAWVSDGFTDRRITGVGSDFSVFWGASYIALHDGTLQAYDLNRMMAVIHQFGTLASGSDRLLPWLYPPTFLLVVLPLALLPFWPSYLVFMLATGLFYVKATLGLLGNRVMPHHRAWVTVVGSPAVFVTVLMGQNSMLTAGLAAMAVTWQDKRPVLAGVAIGLLAIKPQLAMLFPIVLLASRAWRTLASAAATVLGFAGVSIAVCGWKTVPAFLESVRWAQENMIDDGGASWYVMPTFLAAARAAGLGVSVAHAIQMTAAIIAVGALVYVWRRISDNGLRIAMLATATMLTSPYLRAYELTWLLVAVAGVVSHGTRFGLSGRERFVLVLAWLLPLFEFVNPLCKLPQIGPLVFVAMAVLVVRRATMYAEHGAALASPLQTNLRARATQPAKPNR</sequence>
<feature type="transmembrane region" description="Helical" evidence="8">
    <location>
        <begin position="288"/>
        <end position="315"/>
    </location>
</feature>
<evidence type="ECO:0000256" key="2">
    <source>
        <dbReference type="ARBA" id="ARBA00022475"/>
    </source>
</evidence>
<evidence type="ECO:0000256" key="8">
    <source>
        <dbReference type="SAM" id="Phobius"/>
    </source>
</evidence>
<feature type="transmembrane region" description="Helical" evidence="8">
    <location>
        <begin position="27"/>
        <end position="47"/>
    </location>
</feature>
<comment type="subcellular location">
    <subcellularLocation>
        <location evidence="1">Cell membrane</location>
        <topology evidence="1">Multi-pass membrane protein</topology>
    </subcellularLocation>
</comment>
<feature type="transmembrane region" description="Helical" evidence="8">
    <location>
        <begin position="231"/>
        <end position="254"/>
    </location>
</feature>
<dbReference type="KEGG" id="rpf:Rpic12D_0540"/>
<keyword evidence="2" id="KW-1003">Cell membrane</keyword>
<evidence type="ECO:0000256" key="5">
    <source>
        <dbReference type="ARBA" id="ARBA00022989"/>
    </source>
</evidence>
<dbReference type="GO" id="GO:0016758">
    <property type="term" value="F:hexosyltransferase activity"/>
    <property type="evidence" value="ECO:0007669"/>
    <property type="project" value="InterPro"/>
</dbReference>
<accession>C6BDB0</accession>
<dbReference type="EMBL" id="CP001644">
    <property type="protein sequence ID" value="ACS61845.1"/>
    <property type="molecule type" value="Genomic_DNA"/>
</dbReference>
<dbReference type="HOGENOM" id="CLU_037296_1_0_4"/>
<keyword evidence="4 8" id="KW-0812">Transmembrane</keyword>
<keyword evidence="3" id="KW-0808">Transferase</keyword>
<gene>
    <name evidence="9" type="ordered locus">Rpic12D_0540</name>
</gene>
<name>C6BDB0_RALP1</name>
<feature type="transmembrane region" description="Helical" evidence="8">
    <location>
        <begin position="392"/>
        <end position="409"/>
    </location>
</feature>
<feature type="transmembrane region" description="Helical" evidence="8">
    <location>
        <begin position="67"/>
        <end position="86"/>
    </location>
</feature>
<dbReference type="GO" id="GO:0005886">
    <property type="term" value="C:plasma membrane"/>
    <property type="evidence" value="ECO:0007669"/>
    <property type="project" value="UniProtKB-SubCell"/>
</dbReference>
<feature type="transmembrane region" description="Helical" evidence="8">
    <location>
        <begin position="131"/>
        <end position="150"/>
    </location>
</feature>